<sequence>MASTAIQNFVGIDSNVLSDEEFAQLLQTAWRADLDCLIIATANPGKREAEALAATQAEGRVAELVSQRGDVKQAVTWLALRAPAVA</sequence>
<keyword evidence="2" id="KW-1185">Reference proteome</keyword>
<accession>A0ABM8XU00</accession>
<reference evidence="1 2" key="1">
    <citation type="submission" date="2021-08" db="EMBL/GenBank/DDBJ databases">
        <authorList>
            <person name="Peeters C."/>
        </authorList>
    </citation>
    <scope>NUCLEOTIDE SEQUENCE [LARGE SCALE GENOMIC DNA]</scope>
    <source>
        <strain evidence="1 2">LMG 32289</strain>
    </source>
</reference>
<evidence type="ECO:0000313" key="2">
    <source>
        <dbReference type="Proteomes" id="UP000706525"/>
    </source>
</evidence>
<evidence type="ECO:0000313" key="1">
    <source>
        <dbReference type="EMBL" id="CAG9183796.1"/>
    </source>
</evidence>
<dbReference type="RefSeq" id="WP_223994019.1">
    <property type="nucleotide sequence ID" value="NZ_CAJZAG010000012.1"/>
</dbReference>
<comment type="caution">
    <text evidence="1">The sequence shown here is derived from an EMBL/GenBank/DDBJ whole genome shotgun (WGS) entry which is preliminary data.</text>
</comment>
<gene>
    <name evidence="1" type="ORF">LMG32289_05423</name>
</gene>
<proteinExistence type="predicted"/>
<organism evidence="1 2">
    <name type="scientific">Cupriavidus pampae</name>
    <dbReference type="NCBI Taxonomy" id="659251"/>
    <lineage>
        <taxon>Bacteria</taxon>
        <taxon>Pseudomonadati</taxon>
        <taxon>Pseudomonadota</taxon>
        <taxon>Betaproteobacteria</taxon>
        <taxon>Burkholderiales</taxon>
        <taxon>Burkholderiaceae</taxon>
        <taxon>Cupriavidus</taxon>
    </lineage>
</organism>
<dbReference type="Proteomes" id="UP000706525">
    <property type="component" value="Unassembled WGS sequence"/>
</dbReference>
<protein>
    <submittedName>
        <fullName evidence="1">Uncharacterized protein</fullName>
    </submittedName>
</protein>
<name>A0ABM8XU00_9BURK</name>
<dbReference type="EMBL" id="CAJZAG010000012">
    <property type="protein sequence ID" value="CAG9183796.1"/>
    <property type="molecule type" value="Genomic_DNA"/>
</dbReference>